<dbReference type="EMBL" id="UYRU01109547">
    <property type="protein sequence ID" value="VDN43904.1"/>
    <property type="molecule type" value="Genomic_DNA"/>
</dbReference>
<dbReference type="SUPFAM" id="SSF55486">
    <property type="entry name" value="Metalloproteases ('zincins'), catalytic domain"/>
    <property type="match status" value="1"/>
</dbReference>
<name>A0A3P7NLN8_DIBLA</name>
<organism evidence="4 5">
    <name type="scientific">Dibothriocephalus latus</name>
    <name type="common">Fish tapeworm</name>
    <name type="synonym">Diphyllobothrium latum</name>
    <dbReference type="NCBI Taxonomy" id="60516"/>
    <lineage>
        <taxon>Eukaryota</taxon>
        <taxon>Metazoa</taxon>
        <taxon>Spiralia</taxon>
        <taxon>Lophotrochozoa</taxon>
        <taxon>Platyhelminthes</taxon>
        <taxon>Cestoda</taxon>
        <taxon>Eucestoda</taxon>
        <taxon>Diphyllobothriidea</taxon>
        <taxon>Diphyllobothriidae</taxon>
        <taxon>Dibothriocephalus</taxon>
    </lineage>
</organism>
<dbReference type="OrthoDB" id="431034at2759"/>
<gene>
    <name evidence="4" type="ORF">DILT_LOCUS19214</name>
</gene>
<keyword evidence="2" id="KW-0862">Zinc</keyword>
<dbReference type="InterPro" id="IPR001506">
    <property type="entry name" value="Peptidase_M12A"/>
</dbReference>
<evidence type="ECO:0000313" key="5">
    <source>
        <dbReference type="Proteomes" id="UP000281553"/>
    </source>
</evidence>
<dbReference type="Proteomes" id="UP000281553">
    <property type="component" value="Unassembled WGS sequence"/>
</dbReference>
<feature type="domain" description="Peptidase M12A" evidence="3">
    <location>
        <begin position="1"/>
        <end position="64"/>
    </location>
</feature>
<keyword evidence="2" id="KW-0378">Hydrolase</keyword>
<dbReference type="GO" id="GO:0004222">
    <property type="term" value="F:metalloendopeptidase activity"/>
    <property type="evidence" value="ECO:0007669"/>
    <property type="project" value="UniProtKB-UniRule"/>
</dbReference>
<keyword evidence="5" id="KW-1185">Reference proteome</keyword>
<dbReference type="AlphaFoldDB" id="A0A3P7NLN8"/>
<dbReference type="PRINTS" id="PR00480">
    <property type="entry name" value="ASTACIN"/>
</dbReference>
<proteinExistence type="predicted"/>
<reference evidence="4 5" key="1">
    <citation type="submission" date="2018-11" db="EMBL/GenBank/DDBJ databases">
        <authorList>
            <consortium name="Pathogen Informatics"/>
        </authorList>
    </citation>
    <scope>NUCLEOTIDE SEQUENCE [LARGE SCALE GENOMIC DNA]</scope>
</reference>
<dbReference type="PROSITE" id="PS51864">
    <property type="entry name" value="ASTACIN"/>
    <property type="match status" value="1"/>
</dbReference>
<evidence type="ECO:0000256" key="1">
    <source>
        <dbReference type="PROSITE-ProRule" id="PRU01211"/>
    </source>
</evidence>
<dbReference type="PANTHER" id="PTHR10127:SF861">
    <property type="entry name" value="DORSAL-VENTRAL PATTERNING PROTEIN TOLLOID-RELATED"/>
    <property type="match status" value="1"/>
</dbReference>
<comment type="cofactor">
    <cofactor evidence="2">
        <name>Zn(2+)</name>
        <dbReference type="ChEBI" id="CHEBI:29105"/>
    </cofactor>
    <text evidence="2">Binds 1 zinc ion per subunit.</text>
</comment>
<dbReference type="GO" id="GO:0009953">
    <property type="term" value="P:dorsal/ventral pattern formation"/>
    <property type="evidence" value="ECO:0007669"/>
    <property type="project" value="TreeGrafter"/>
</dbReference>
<dbReference type="GO" id="GO:0005615">
    <property type="term" value="C:extracellular space"/>
    <property type="evidence" value="ECO:0007669"/>
    <property type="project" value="TreeGrafter"/>
</dbReference>
<protein>
    <recommendedName>
        <fullName evidence="2">Metalloendopeptidase</fullName>
        <ecNumber evidence="2">3.4.24.-</ecNumber>
    </recommendedName>
</protein>
<dbReference type="Gene3D" id="3.40.390.10">
    <property type="entry name" value="Collagenase (Catalytic Domain)"/>
    <property type="match status" value="1"/>
</dbReference>
<dbReference type="GO" id="GO:0016485">
    <property type="term" value="P:protein processing"/>
    <property type="evidence" value="ECO:0007669"/>
    <property type="project" value="TreeGrafter"/>
</dbReference>
<sequence>MSWQVDSLKEPYDYDSIMHYAQRIYQNGKMIEEVRPKDPNAKIGQREKLSEGDIQQANKLYSCPCKYN</sequence>
<dbReference type="Pfam" id="PF01400">
    <property type="entry name" value="Astacin"/>
    <property type="match status" value="1"/>
</dbReference>
<keyword evidence="2" id="KW-0645">Protease</keyword>
<comment type="caution">
    <text evidence="1">Lacks conserved residue(s) required for the propagation of feature annotation.</text>
</comment>
<evidence type="ECO:0000313" key="4">
    <source>
        <dbReference type="EMBL" id="VDN43904.1"/>
    </source>
</evidence>
<dbReference type="InterPro" id="IPR024079">
    <property type="entry name" value="MetalloPept_cat_dom_sf"/>
</dbReference>
<dbReference type="EC" id="3.4.24.-" evidence="2"/>
<dbReference type="GO" id="GO:0046872">
    <property type="term" value="F:metal ion binding"/>
    <property type="evidence" value="ECO:0007669"/>
    <property type="project" value="UniProtKB-KW"/>
</dbReference>
<evidence type="ECO:0000259" key="3">
    <source>
        <dbReference type="PROSITE" id="PS51864"/>
    </source>
</evidence>
<keyword evidence="2" id="KW-0482">Metalloprotease</keyword>
<keyword evidence="2" id="KW-0479">Metal-binding</keyword>
<dbReference type="PANTHER" id="PTHR10127">
    <property type="entry name" value="DISCOIDIN, CUB, EGF, LAMININ , AND ZINC METALLOPROTEASE DOMAIN CONTAINING"/>
    <property type="match status" value="1"/>
</dbReference>
<accession>A0A3P7NLN8</accession>
<evidence type="ECO:0000256" key="2">
    <source>
        <dbReference type="RuleBase" id="RU361183"/>
    </source>
</evidence>